<feature type="transmembrane region" description="Helical" evidence="1">
    <location>
        <begin position="186"/>
        <end position="205"/>
    </location>
</feature>
<evidence type="ECO:0000313" key="2">
    <source>
        <dbReference type="EMBL" id="MBD3921494.1"/>
    </source>
</evidence>
<comment type="caution">
    <text evidence="2">The sequence shown here is derived from an EMBL/GenBank/DDBJ whole genome shotgun (WGS) entry which is preliminary data.</text>
</comment>
<feature type="transmembrane region" description="Helical" evidence="1">
    <location>
        <begin position="236"/>
        <end position="256"/>
    </location>
</feature>
<feature type="transmembrane region" description="Helical" evidence="1">
    <location>
        <begin position="109"/>
        <end position="131"/>
    </location>
</feature>
<gene>
    <name evidence="2" type="ORF">H8B09_22190</name>
</gene>
<dbReference type="EMBL" id="JACXZA010000006">
    <property type="protein sequence ID" value="MBD3921494.1"/>
    <property type="molecule type" value="Genomic_DNA"/>
</dbReference>
<evidence type="ECO:0000313" key="3">
    <source>
        <dbReference type="Proteomes" id="UP000609346"/>
    </source>
</evidence>
<feature type="transmembrane region" description="Helical" evidence="1">
    <location>
        <begin position="21"/>
        <end position="43"/>
    </location>
</feature>
<sequence length="265" mass="30029">MGNFMELVRNENMKIYSRLRTWIMMGIMLVIMLAASIVVLSIGEGVKSMWTVLLNEVMAGTSLVTIFTVIVAADSVAGEFSSGTIKLLLIRPWSRSKVLLSKYISLLQFAIFFLAVLFVWTYLWNGIFFGFSSGSMQELTTEQATGSVWGYVLSGLGLQYVSMVLTTITISFLLSTVFRSGGLSIGLSLFLMFMSDTLAGLMSLIDKPWKDYFWFMQSNLTQYLNNASDVTHDHTIMFSLAVLIVYYIVFMFITWWQFTRRDITS</sequence>
<accession>A0ABR8N3U3</accession>
<keyword evidence="1" id="KW-1133">Transmembrane helix</keyword>
<keyword evidence="1" id="KW-0812">Transmembrane</keyword>
<proteinExistence type="predicted"/>
<keyword evidence="1" id="KW-0472">Membrane</keyword>
<reference evidence="2 3" key="1">
    <citation type="submission" date="2020-09" db="EMBL/GenBank/DDBJ databases">
        <title>Paenibacillus sp. strain PR3 16S rRNA gene Genome sequencing and assembly.</title>
        <authorList>
            <person name="Kim J."/>
        </authorList>
    </citation>
    <scope>NUCLEOTIDE SEQUENCE [LARGE SCALE GENOMIC DNA]</scope>
    <source>
        <strain evidence="2 3">PR3</strain>
    </source>
</reference>
<dbReference type="PANTHER" id="PTHR37305">
    <property type="entry name" value="INTEGRAL MEMBRANE PROTEIN-RELATED"/>
    <property type="match status" value="1"/>
</dbReference>
<dbReference type="PANTHER" id="PTHR37305:SF1">
    <property type="entry name" value="MEMBRANE PROTEIN"/>
    <property type="match status" value="1"/>
</dbReference>
<dbReference type="RefSeq" id="WP_191205796.1">
    <property type="nucleotide sequence ID" value="NZ_JACXZA010000006.1"/>
</dbReference>
<organism evidence="2 3">
    <name type="scientific">Paenibacillus terricola</name>
    <dbReference type="NCBI Taxonomy" id="2763503"/>
    <lineage>
        <taxon>Bacteria</taxon>
        <taxon>Bacillati</taxon>
        <taxon>Bacillota</taxon>
        <taxon>Bacilli</taxon>
        <taxon>Bacillales</taxon>
        <taxon>Paenibacillaceae</taxon>
        <taxon>Paenibacillus</taxon>
    </lineage>
</organism>
<feature type="transmembrane region" description="Helical" evidence="1">
    <location>
        <begin position="151"/>
        <end position="174"/>
    </location>
</feature>
<feature type="transmembrane region" description="Helical" evidence="1">
    <location>
        <begin position="63"/>
        <end position="89"/>
    </location>
</feature>
<keyword evidence="3" id="KW-1185">Reference proteome</keyword>
<protein>
    <submittedName>
        <fullName evidence="2">ABC transporter permease subunit</fullName>
    </submittedName>
</protein>
<name>A0ABR8N3U3_9BACL</name>
<dbReference type="Pfam" id="PF12730">
    <property type="entry name" value="ABC2_membrane_4"/>
    <property type="match status" value="1"/>
</dbReference>
<evidence type="ECO:0000256" key="1">
    <source>
        <dbReference type="SAM" id="Phobius"/>
    </source>
</evidence>
<dbReference type="Proteomes" id="UP000609346">
    <property type="component" value="Unassembled WGS sequence"/>
</dbReference>